<dbReference type="AlphaFoldDB" id="A0A7W9Q3K5"/>
<name>A0A7W9Q3K5_9ACTN</name>
<keyword evidence="2" id="KW-0472">Membrane</keyword>
<keyword evidence="2" id="KW-1133">Transmembrane helix</keyword>
<feature type="transmembrane region" description="Helical" evidence="2">
    <location>
        <begin position="149"/>
        <end position="170"/>
    </location>
</feature>
<gene>
    <name evidence="3" type="ORF">FHS42_000014</name>
</gene>
<feature type="compositionally biased region" description="Polar residues" evidence="1">
    <location>
        <begin position="186"/>
        <end position="221"/>
    </location>
</feature>
<dbReference type="RefSeq" id="WP_184568405.1">
    <property type="nucleotide sequence ID" value="NZ_JACHJL010000001.1"/>
</dbReference>
<evidence type="ECO:0000256" key="2">
    <source>
        <dbReference type="SAM" id="Phobius"/>
    </source>
</evidence>
<reference evidence="3 4" key="1">
    <citation type="submission" date="2020-08" db="EMBL/GenBank/DDBJ databases">
        <title>Genomic Encyclopedia of Type Strains, Phase III (KMG-III): the genomes of soil and plant-associated and newly described type strains.</title>
        <authorList>
            <person name="Whitman W."/>
        </authorList>
    </citation>
    <scope>NUCLEOTIDE SEQUENCE [LARGE SCALE GENOMIC DNA]</scope>
    <source>
        <strain evidence="3 4">CECT 8305</strain>
    </source>
</reference>
<comment type="caution">
    <text evidence="3">The sequence shown here is derived from an EMBL/GenBank/DDBJ whole genome shotgun (WGS) entry which is preliminary data.</text>
</comment>
<feature type="region of interest" description="Disordered" evidence="1">
    <location>
        <begin position="175"/>
        <end position="221"/>
    </location>
</feature>
<feature type="region of interest" description="Disordered" evidence="1">
    <location>
        <begin position="74"/>
        <end position="129"/>
    </location>
</feature>
<evidence type="ECO:0000256" key="1">
    <source>
        <dbReference type="SAM" id="MobiDB-lite"/>
    </source>
</evidence>
<feature type="region of interest" description="Disordered" evidence="1">
    <location>
        <begin position="1"/>
        <end position="39"/>
    </location>
</feature>
<keyword evidence="2" id="KW-0812">Transmembrane</keyword>
<proteinExistence type="predicted"/>
<accession>A0A7W9Q3K5</accession>
<protein>
    <submittedName>
        <fullName evidence="3">Uncharacterized protein</fullName>
    </submittedName>
</protein>
<sequence>MPDDVGGRPFPDGDEPDDYHHGAADLGPSSPKAGEEGEFASVVFDEDFVRSAEVHEPSAVERMLAAAQARAEAEAARIRSRGGAPDDDPYEDGYGPDGEFGYDPDDPRYEGRYGYVGADSEADEAFGPYGRYGQAGRPYRGHAHWQRPVAWVLAVLMGIGVVALAFTAVYRGAAGGGNRQDPSPAPTSTGVDSAPGSQQNSLPSLSVDSAVPTATTGPRSP</sequence>
<organism evidence="3 4">
    <name type="scientific">Streptomyces zagrosensis</name>
    <dbReference type="NCBI Taxonomy" id="1042984"/>
    <lineage>
        <taxon>Bacteria</taxon>
        <taxon>Bacillati</taxon>
        <taxon>Actinomycetota</taxon>
        <taxon>Actinomycetes</taxon>
        <taxon>Kitasatosporales</taxon>
        <taxon>Streptomycetaceae</taxon>
        <taxon>Streptomyces</taxon>
    </lineage>
</organism>
<evidence type="ECO:0000313" key="3">
    <source>
        <dbReference type="EMBL" id="MBB5932996.1"/>
    </source>
</evidence>
<keyword evidence="4" id="KW-1185">Reference proteome</keyword>
<dbReference type="Proteomes" id="UP000588098">
    <property type="component" value="Unassembled WGS sequence"/>
</dbReference>
<dbReference type="EMBL" id="JACHJL010000001">
    <property type="protein sequence ID" value="MBB5932996.1"/>
    <property type="molecule type" value="Genomic_DNA"/>
</dbReference>
<evidence type="ECO:0000313" key="4">
    <source>
        <dbReference type="Proteomes" id="UP000588098"/>
    </source>
</evidence>